<dbReference type="AlphaFoldDB" id="A0A1G2HGU4"/>
<name>A0A1G2HGU4_9BACT</name>
<proteinExistence type="predicted"/>
<keyword evidence="1" id="KW-0812">Transmembrane</keyword>
<keyword evidence="1" id="KW-0472">Membrane</keyword>
<evidence type="ECO:0000313" key="2">
    <source>
        <dbReference type="EMBL" id="OGZ61471.1"/>
    </source>
</evidence>
<protein>
    <submittedName>
        <fullName evidence="2">Uncharacterized protein</fullName>
    </submittedName>
</protein>
<sequence>MDYIPQGGGKRLNFLNRRTLLVGGSVVIGAVIVAVAIFFVTGGGGELELIPAGEETEGPGEAFITPTPIVIPDFEQEVLVANLLSSTLQAALDDIKTQNYPEGKIIYLPVRLEQLTSAGEPQFLSAQIFLSSLGINAPDNLFEAINPVFMPYVYGPGDEEQARCEEAAIEDPTCYGPRFGLVLQAKEGMEDELPALASQWRALDDSNLETLVLSDTKEVPSAPSFNSAQFSGLDGQKQPVTVYYINMPLSTTALNFAVVDNLIVIATSKNSSFVMLDRILGEQ</sequence>
<evidence type="ECO:0000313" key="3">
    <source>
        <dbReference type="Proteomes" id="UP000179153"/>
    </source>
</evidence>
<keyword evidence="1" id="KW-1133">Transmembrane helix</keyword>
<gene>
    <name evidence="2" type="ORF">A2932_01710</name>
</gene>
<comment type="caution">
    <text evidence="2">The sequence shown here is derived from an EMBL/GenBank/DDBJ whole genome shotgun (WGS) entry which is preliminary data.</text>
</comment>
<feature type="transmembrane region" description="Helical" evidence="1">
    <location>
        <begin position="20"/>
        <end position="40"/>
    </location>
</feature>
<accession>A0A1G2HGU4</accession>
<dbReference type="EMBL" id="MHOI01000016">
    <property type="protein sequence ID" value="OGZ61471.1"/>
    <property type="molecule type" value="Genomic_DNA"/>
</dbReference>
<reference evidence="2 3" key="1">
    <citation type="journal article" date="2016" name="Nat. Commun.">
        <title>Thousands of microbial genomes shed light on interconnected biogeochemical processes in an aquifer system.</title>
        <authorList>
            <person name="Anantharaman K."/>
            <person name="Brown C.T."/>
            <person name="Hug L.A."/>
            <person name="Sharon I."/>
            <person name="Castelle C.J."/>
            <person name="Probst A.J."/>
            <person name="Thomas B.C."/>
            <person name="Singh A."/>
            <person name="Wilkins M.J."/>
            <person name="Karaoz U."/>
            <person name="Brodie E.L."/>
            <person name="Williams K.H."/>
            <person name="Hubbard S.S."/>
            <person name="Banfield J.F."/>
        </authorList>
    </citation>
    <scope>NUCLEOTIDE SEQUENCE [LARGE SCALE GENOMIC DNA]</scope>
</reference>
<organism evidence="2 3">
    <name type="scientific">Candidatus Spechtbacteria bacterium RIFCSPLOWO2_01_FULL_46_10</name>
    <dbReference type="NCBI Taxonomy" id="1802163"/>
    <lineage>
        <taxon>Bacteria</taxon>
        <taxon>Candidatus Spechtiibacteriota</taxon>
    </lineage>
</organism>
<dbReference type="Proteomes" id="UP000179153">
    <property type="component" value="Unassembled WGS sequence"/>
</dbReference>
<evidence type="ECO:0000256" key="1">
    <source>
        <dbReference type="SAM" id="Phobius"/>
    </source>
</evidence>